<dbReference type="AlphaFoldDB" id="A0AAV7IFI8"/>
<gene>
    <name evidence="2" type="ORF">KQX54_004002</name>
</gene>
<evidence type="ECO:0000256" key="1">
    <source>
        <dbReference type="SAM" id="MobiDB-lite"/>
    </source>
</evidence>
<protein>
    <submittedName>
        <fullName evidence="2">Uncharacterized protein</fullName>
    </submittedName>
</protein>
<sequence>MTRTRSSCRNVTLHGDTSVRKETRGACMPRFCLESDVEDYGDSKASSSSIQTDAPDDYDSYEINELEDATRKTYHCAARNSIRNETNLDRRVIEVLDDNGIPSLQAKRLHYQVRSVRQKMCQSGFNPFQLDKKGGSVHRRFKNTIRLMIYNTPGMFPGLRLIRSDLDRKRKREPQNWFRFELTNSQIIADFDYDNYFVTIYGDFGKIHAYSKLLVTLKMHKRLNNFNDSISSKINLDLGIMEVILSNFGTTIIKDKSLTSVMVKALNGIRTELSSDGDIQIEFEDSAKEALDQINPLLYSVVWLQSMAEKYEVVKLKAKKRKKINSSDDASQQHQHQHQQQQRQQKQQQLEANPGDRSIRFPLSVSLVRLLLAATRAMDSLIPRIYLCLAA</sequence>
<reference evidence="2 3" key="1">
    <citation type="journal article" date="2021" name="J. Hered.">
        <title>A chromosome-level genome assembly of the parasitoid wasp, Cotesia glomerata (Hymenoptera: Braconidae).</title>
        <authorList>
            <person name="Pinto B.J."/>
            <person name="Weis J.J."/>
            <person name="Gamble T."/>
            <person name="Ode P.J."/>
            <person name="Paul R."/>
            <person name="Zaspel J.M."/>
        </authorList>
    </citation>
    <scope>NUCLEOTIDE SEQUENCE [LARGE SCALE GENOMIC DNA]</scope>
    <source>
        <strain evidence="2">CgM1</strain>
    </source>
</reference>
<proteinExistence type="predicted"/>
<dbReference type="EMBL" id="JAHXZJ010000374">
    <property type="protein sequence ID" value="KAH0560375.1"/>
    <property type="molecule type" value="Genomic_DNA"/>
</dbReference>
<comment type="caution">
    <text evidence="2">The sequence shown here is derived from an EMBL/GenBank/DDBJ whole genome shotgun (WGS) entry which is preliminary data.</text>
</comment>
<feature type="compositionally biased region" description="Low complexity" evidence="1">
    <location>
        <begin position="332"/>
        <end position="349"/>
    </location>
</feature>
<dbReference type="Proteomes" id="UP000826195">
    <property type="component" value="Unassembled WGS sequence"/>
</dbReference>
<feature type="region of interest" description="Disordered" evidence="1">
    <location>
        <begin position="324"/>
        <end position="353"/>
    </location>
</feature>
<name>A0AAV7IFI8_COTGL</name>
<keyword evidence="3" id="KW-1185">Reference proteome</keyword>
<organism evidence="2 3">
    <name type="scientific">Cotesia glomerata</name>
    <name type="common">Lepidopteran parasitic wasp</name>
    <name type="synonym">Apanteles glomeratus</name>
    <dbReference type="NCBI Taxonomy" id="32391"/>
    <lineage>
        <taxon>Eukaryota</taxon>
        <taxon>Metazoa</taxon>
        <taxon>Ecdysozoa</taxon>
        <taxon>Arthropoda</taxon>
        <taxon>Hexapoda</taxon>
        <taxon>Insecta</taxon>
        <taxon>Pterygota</taxon>
        <taxon>Neoptera</taxon>
        <taxon>Endopterygota</taxon>
        <taxon>Hymenoptera</taxon>
        <taxon>Apocrita</taxon>
        <taxon>Ichneumonoidea</taxon>
        <taxon>Braconidae</taxon>
        <taxon>Microgastrinae</taxon>
        <taxon>Cotesia</taxon>
    </lineage>
</organism>
<evidence type="ECO:0000313" key="2">
    <source>
        <dbReference type="EMBL" id="KAH0560375.1"/>
    </source>
</evidence>
<accession>A0AAV7IFI8</accession>
<evidence type="ECO:0000313" key="3">
    <source>
        <dbReference type="Proteomes" id="UP000826195"/>
    </source>
</evidence>